<dbReference type="AlphaFoldDB" id="A0A1Q9DK06"/>
<keyword evidence="1" id="KW-1133">Transmembrane helix</keyword>
<organism evidence="2 3">
    <name type="scientific">Symbiodinium microadriaticum</name>
    <name type="common">Dinoflagellate</name>
    <name type="synonym">Zooxanthella microadriatica</name>
    <dbReference type="NCBI Taxonomy" id="2951"/>
    <lineage>
        <taxon>Eukaryota</taxon>
        <taxon>Sar</taxon>
        <taxon>Alveolata</taxon>
        <taxon>Dinophyceae</taxon>
        <taxon>Suessiales</taxon>
        <taxon>Symbiodiniaceae</taxon>
        <taxon>Symbiodinium</taxon>
    </lineage>
</organism>
<keyword evidence="1" id="KW-0812">Transmembrane</keyword>
<evidence type="ECO:0000313" key="3">
    <source>
        <dbReference type="Proteomes" id="UP000186817"/>
    </source>
</evidence>
<proteinExistence type="predicted"/>
<evidence type="ECO:0000256" key="1">
    <source>
        <dbReference type="SAM" id="Phobius"/>
    </source>
</evidence>
<evidence type="ECO:0000313" key="2">
    <source>
        <dbReference type="EMBL" id="OLP95491.1"/>
    </source>
</evidence>
<dbReference type="EMBL" id="LSRX01000501">
    <property type="protein sequence ID" value="OLP95491.1"/>
    <property type="molecule type" value="Genomic_DNA"/>
</dbReference>
<sequence length="169" mass="19006">MRMTFLRYRGDPGHSAPRVSMVYFGSITKLQKAEAARLAARSRARKFLEAVAVQCSKVEYNALGLTMCDRQVFAYVQWTFFAVTMVLLVMTWLSPGILRLLEVPLIIVFACLAALPLLVIPLSAACERACYRLADFFDALSARCRAAVRFKETNFAKVHPAPSSHRQTR</sequence>
<accession>A0A1Q9DK06</accession>
<keyword evidence="1" id="KW-0472">Membrane</keyword>
<feature type="transmembrane region" description="Helical" evidence="1">
    <location>
        <begin position="105"/>
        <end position="126"/>
    </location>
</feature>
<protein>
    <submittedName>
        <fullName evidence="2">Uncharacterized protein</fullName>
    </submittedName>
</protein>
<dbReference type="Proteomes" id="UP000186817">
    <property type="component" value="Unassembled WGS sequence"/>
</dbReference>
<comment type="caution">
    <text evidence="2">The sequence shown here is derived from an EMBL/GenBank/DDBJ whole genome shotgun (WGS) entry which is preliminary data.</text>
</comment>
<dbReference type="OrthoDB" id="10291460at2759"/>
<keyword evidence="3" id="KW-1185">Reference proteome</keyword>
<reference evidence="2 3" key="1">
    <citation type="submission" date="2016-02" db="EMBL/GenBank/DDBJ databases">
        <title>Genome analysis of coral dinoflagellate symbionts highlights evolutionary adaptations to a symbiotic lifestyle.</title>
        <authorList>
            <person name="Aranda M."/>
            <person name="Li Y."/>
            <person name="Liew Y.J."/>
            <person name="Baumgarten S."/>
            <person name="Simakov O."/>
            <person name="Wilson M."/>
            <person name="Piel J."/>
            <person name="Ashoor H."/>
            <person name="Bougouffa S."/>
            <person name="Bajic V.B."/>
            <person name="Ryu T."/>
            <person name="Ravasi T."/>
            <person name="Bayer T."/>
            <person name="Micklem G."/>
            <person name="Kim H."/>
            <person name="Bhak J."/>
            <person name="Lajeunesse T.C."/>
            <person name="Voolstra C.R."/>
        </authorList>
    </citation>
    <scope>NUCLEOTIDE SEQUENCE [LARGE SCALE GENOMIC DNA]</scope>
    <source>
        <strain evidence="2 3">CCMP2467</strain>
    </source>
</reference>
<feature type="transmembrane region" description="Helical" evidence="1">
    <location>
        <begin position="72"/>
        <end position="93"/>
    </location>
</feature>
<name>A0A1Q9DK06_SYMMI</name>
<gene>
    <name evidence="2" type="ORF">AK812_SmicGene22379</name>
</gene>